<evidence type="ECO:0000259" key="1">
    <source>
        <dbReference type="Pfam" id="PF07859"/>
    </source>
</evidence>
<dbReference type="Gene3D" id="3.40.50.1820">
    <property type="entry name" value="alpha/beta hydrolase"/>
    <property type="match status" value="1"/>
</dbReference>
<reference evidence="3" key="1">
    <citation type="journal article" date="2019" name="Int. J. Syst. Evol. Microbiol.">
        <title>The Global Catalogue of Microorganisms (GCM) 10K type strain sequencing project: providing services to taxonomists for standard genome sequencing and annotation.</title>
        <authorList>
            <consortium name="The Broad Institute Genomics Platform"/>
            <consortium name="The Broad Institute Genome Sequencing Center for Infectious Disease"/>
            <person name="Wu L."/>
            <person name="Ma J."/>
        </authorList>
    </citation>
    <scope>NUCLEOTIDE SEQUENCE [LARGE SCALE GENOMIC DNA]</scope>
    <source>
        <strain evidence="3">JCM 9371</strain>
    </source>
</reference>
<organism evidence="2 3">
    <name type="scientific">Actinomadura fibrosa</name>
    <dbReference type="NCBI Taxonomy" id="111802"/>
    <lineage>
        <taxon>Bacteria</taxon>
        <taxon>Bacillati</taxon>
        <taxon>Actinomycetota</taxon>
        <taxon>Actinomycetes</taxon>
        <taxon>Streptosporangiales</taxon>
        <taxon>Thermomonosporaceae</taxon>
        <taxon>Actinomadura</taxon>
    </lineage>
</organism>
<dbReference type="InterPro" id="IPR013094">
    <property type="entry name" value="AB_hydrolase_3"/>
</dbReference>
<evidence type="ECO:0000313" key="2">
    <source>
        <dbReference type="EMBL" id="MFD0684540.1"/>
    </source>
</evidence>
<keyword evidence="2" id="KW-0378">Hydrolase</keyword>
<dbReference type="SUPFAM" id="SSF53474">
    <property type="entry name" value="alpha/beta-Hydrolases"/>
    <property type="match status" value="1"/>
</dbReference>
<protein>
    <submittedName>
        <fullName evidence="2">Alpha/beta hydrolase fold domain-containing protein</fullName>
    </submittedName>
</protein>
<comment type="caution">
    <text evidence="2">The sequence shown here is derived from an EMBL/GenBank/DDBJ whole genome shotgun (WGS) entry which is preliminary data.</text>
</comment>
<dbReference type="RefSeq" id="WP_242619044.1">
    <property type="nucleotide sequence ID" value="NZ_CAACUY010000018.1"/>
</dbReference>
<dbReference type="EMBL" id="JBHTGP010000003">
    <property type="protein sequence ID" value="MFD0684540.1"/>
    <property type="molecule type" value="Genomic_DNA"/>
</dbReference>
<dbReference type="Proteomes" id="UP001597063">
    <property type="component" value="Unassembled WGS sequence"/>
</dbReference>
<dbReference type="GO" id="GO:0016787">
    <property type="term" value="F:hydrolase activity"/>
    <property type="evidence" value="ECO:0007669"/>
    <property type="project" value="UniProtKB-KW"/>
</dbReference>
<proteinExistence type="predicted"/>
<keyword evidence="3" id="KW-1185">Reference proteome</keyword>
<dbReference type="Pfam" id="PF07859">
    <property type="entry name" value="Abhydrolase_3"/>
    <property type="match status" value="1"/>
</dbReference>
<feature type="domain" description="Alpha/beta hydrolase fold-3" evidence="1">
    <location>
        <begin position="58"/>
        <end position="113"/>
    </location>
</feature>
<sequence length="124" mass="12863">MTTSADVHLRGASGPVRVHARWPAVDEPGVLLILHVGGRCPDTARPDVLVLDVCLEPPHESAVRDAEAVLGWIADHAAELGADPGRLAVAGRGAGAAVAADVVRAARGEGWPEVVLETDERTSI</sequence>
<gene>
    <name evidence="2" type="ORF">ACFQZM_08540</name>
</gene>
<accession>A0ABW2XJI1</accession>
<evidence type="ECO:0000313" key="3">
    <source>
        <dbReference type="Proteomes" id="UP001597063"/>
    </source>
</evidence>
<name>A0ABW2XJI1_9ACTN</name>
<dbReference type="InterPro" id="IPR029058">
    <property type="entry name" value="AB_hydrolase_fold"/>
</dbReference>